<accession>A0ABD1M4Z9</accession>
<proteinExistence type="predicted"/>
<sequence>MAAFHTFETCTEVACENVAEDVGMLEDAHLGNILQDPCGLDHYDRHYNPDEKGTSLEERLENLSYGLNNEVFDRVLKRCSAAIGFESF</sequence>
<evidence type="ECO:0000313" key="1">
    <source>
        <dbReference type="EMBL" id="KAL2330835.1"/>
    </source>
</evidence>
<name>A0ABD1M4Z9_9FABA</name>
<comment type="caution">
    <text evidence="1">The sequence shown here is derived from an EMBL/GenBank/DDBJ whole genome shotgun (WGS) entry which is preliminary data.</text>
</comment>
<dbReference type="Proteomes" id="UP001603857">
    <property type="component" value="Unassembled WGS sequence"/>
</dbReference>
<gene>
    <name evidence="1" type="ORF">Fmac_018416</name>
</gene>
<protein>
    <submittedName>
        <fullName evidence="1">Uncharacterized protein</fullName>
    </submittedName>
</protein>
<dbReference type="AlphaFoldDB" id="A0ABD1M4Z9"/>
<keyword evidence="2" id="KW-1185">Reference proteome</keyword>
<organism evidence="1 2">
    <name type="scientific">Flemingia macrophylla</name>
    <dbReference type="NCBI Taxonomy" id="520843"/>
    <lineage>
        <taxon>Eukaryota</taxon>
        <taxon>Viridiplantae</taxon>
        <taxon>Streptophyta</taxon>
        <taxon>Embryophyta</taxon>
        <taxon>Tracheophyta</taxon>
        <taxon>Spermatophyta</taxon>
        <taxon>Magnoliopsida</taxon>
        <taxon>eudicotyledons</taxon>
        <taxon>Gunneridae</taxon>
        <taxon>Pentapetalae</taxon>
        <taxon>rosids</taxon>
        <taxon>fabids</taxon>
        <taxon>Fabales</taxon>
        <taxon>Fabaceae</taxon>
        <taxon>Papilionoideae</taxon>
        <taxon>50 kb inversion clade</taxon>
        <taxon>NPAAA clade</taxon>
        <taxon>indigoferoid/millettioid clade</taxon>
        <taxon>Phaseoleae</taxon>
        <taxon>Flemingia</taxon>
    </lineage>
</organism>
<dbReference type="EMBL" id="JBGMDY010000006">
    <property type="protein sequence ID" value="KAL2330835.1"/>
    <property type="molecule type" value="Genomic_DNA"/>
</dbReference>
<evidence type="ECO:0000313" key="2">
    <source>
        <dbReference type="Proteomes" id="UP001603857"/>
    </source>
</evidence>
<reference evidence="1 2" key="1">
    <citation type="submission" date="2024-08" db="EMBL/GenBank/DDBJ databases">
        <title>Insights into the chromosomal genome structure of Flemingia macrophylla.</title>
        <authorList>
            <person name="Ding Y."/>
            <person name="Zhao Y."/>
            <person name="Bi W."/>
            <person name="Wu M."/>
            <person name="Zhao G."/>
            <person name="Gong Y."/>
            <person name="Li W."/>
            <person name="Zhang P."/>
        </authorList>
    </citation>
    <scope>NUCLEOTIDE SEQUENCE [LARGE SCALE GENOMIC DNA]</scope>
    <source>
        <strain evidence="1">DYQJB</strain>
        <tissue evidence="1">Leaf</tissue>
    </source>
</reference>